<dbReference type="SUPFAM" id="SSF56784">
    <property type="entry name" value="HAD-like"/>
    <property type="match status" value="1"/>
</dbReference>
<dbReference type="PRINTS" id="PR00413">
    <property type="entry name" value="HADHALOGNASE"/>
</dbReference>
<dbReference type="InterPro" id="IPR041492">
    <property type="entry name" value="HAD_2"/>
</dbReference>
<dbReference type="EMBL" id="CAEZTC010000085">
    <property type="protein sequence ID" value="CAB4560130.1"/>
    <property type="molecule type" value="Genomic_DNA"/>
</dbReference>
<accession>A0A6J6LDE8</accession>
<gene>
    <name evidence="1" type="ORF">UFOPK1572_00772</name>
    <name evidence="2" type="ORF">UFOPK2169_01319</name>
</gene>
<dbReference type="PANTHER" id="PTHR18901">
    <property type="entry name" value="2-DEOXYGLUCOSE-6-PHOSPHATE PHOSPHATASE 2"/>
    <property type="match status" value="1"/>
</dbReference>
<dbReference type="Gene3D" id="3.40.50.1000">
    <property type="entry name" value="HAD superfamily/HAD-like"/>
    <property type="match status" value="1"/>
</dbReference>
<reference evidence="2" key="1">
    <citation type="submission" date="2020-05" db="EMBL/GenBank/DDBJ databases">
        <authorList>
            <person name="Chiriac C."/>
            <person name="Salcher M."/>
            <person name="Ghai R."/>
            <person name="Kavagutti S V."/>
        </authorList>
    </citation>
    <scope>NUCLEOTIDE SEQUENCE</scope>
</reference>
<dbReference type="InterPro" id="IPR023214">
    <property type="entry name" value="HAD_sf"/>
</dbReference>
<evidence type="ECO:0000313" key="1">
    <source>
        <dbReference type="EMBL" id="CAB4560130.1"/>
    </source>
</evidence>
<dbReference type="InterPro" id="IPR036412">
    <property type="entry name" value="HAD-like_sf"/>
</dbReference>
<dbReference type="NCBIfam" id="TIGR01509">
    <property type="entry name" value="HAD-SF-IA-v3"/>
    <property type="match status" value="1"/>
</dbReference>
<dbReference type="Gene3D" id="1.10.150.240">
    <property type="entry name" value="Putative phosphatase, domain 2"/>
    <property type="match status" value="1"/>
</dbReference>
<dbReference type="SFLD" id="SFLDS00003">
    <property type="entry name" value="Haloacid_Dehalogenase"/>
    <property type="match status" value="1"/>
</dbReference>
<evidence type="ECO:0000313" key="2">
    <source>
        <dbReference type="EMBL" id="CAB4659696.1"/>
    </source>
</evidence>
<protein>
    <submittedName>
        <fullName evidence="2">Unannotated protein</fullName>
    </submittedName>
</protein>
<dbReference type="PANTHER" id="PTHR18901:SF38">
    <property type="entry name" value="PSEUDOURIDINE-5'-PHOSPHATASE"/>
    <property type="match status" value="1"/>
</dbReference>
<name>A0A6J6LDE8_9ZZZZ</name>
<dbReference type="InterPro" id="IPR023198">
    <property type="entry name" value="PGP-like_dom2"/>
</dbReference>
<dbReference type="AlphaFoldDB" id="A0A6J6LDE8"/>
<dbReference type="InterPro" id="IPR006439">
    <property type="entry name" value="HAD-SF_hydro_IA"/>
</dbReference>
<organism evidence="2">
    <name type="scientific">freshwater metagenome</name>
    <dbReference type="NCBI Taxonomy" id="449393"/>
    <lineage>
        <taxon>unclassified sequences</taxon>
        <taxon>metagenomes</taxon>
        <taxon>ecological metagenomes</taxon>
    </lineage>
</organism>
<dbReference type="EMBL" id="CAEZWE010000060">
    <property type="protein sequence ID" value="CAB4659696.1"/>
    <property type="molecule type" value="Genomic_DNA"/>
</dbReference>
<proteinExistence type="predicted"/>
<dbReference type="CDD" id="cd07505">
    <property type="entry name" value="HAD_BPGM-like"/>
    <property type="match status" value="1"/>
</dbReference>
<dbReference type="SFLD" id="SFLDG01129">
    <property type="entry name" value="C1.5:_HAD__Beta-PGM__Phosphata"/>
    <property type="match status" value="1"/>
</dbReference>
<sequence>MARSIVNEVAKQELNQLQAVLWDMDGTIVDTEPYWFAAEYAVVAEHGDSWNDELAKSLVGFDLLDSGRVMIEHGGVRLTPHEIVELLLDSVVANVKREVPWRPGARELLADVRAAAFPTALVTMSWRRFAMEVVDALPKGAFDVSVVGDDVERGKPHPEPYLLAAERLGVDITKCVAIEDSPTGVASALAAGAFVLAVPHHVDVPMRLDVNGRMIRRETLAGITAAELASFVS</sequence>
<dbReference type="Pfam" id="PF13419">
    <property type="entry name" value="HAD_2"/>
    <property type="match status" value="1"/>
</dbReference>